<protein>
    <submittedName>
        <fullName evidence="3">Putative oxidoreductase</fullName>
    </submittedName>
</protein>
<accession>A0A081CPJ3</accession>
<reference evidence="3 4" key="1">
    <citation type="submission" date="2014-08" db="EMBL/GenBank/DDBJ databases">
        <title>Whole genome shotgun sequence of Rhizobium rubi NBRC 13261.</title>
        <authorList>
            <person name="Katano-Makiyama Y."/>
            <person name="Hosoyama A."/>
            <person name="Hashimoto M."/>
            <person name="Hosoyama Y."/>
            <person name="Noguchi M."/>
            <person name="Tsuchikane K."/>
            <person name="Uohara A."/>
            <person name="Ohji S."/>
            <person name="Ichikawa N."/>
            <person name="Kimura A."/>
            <person name="Yamazoe A."/>
            <person name="Fujita N."/>
        </authorList>
    </citation>
    <scope>NUCLEOTIDE SEQUENCE [LARGE SCALE GENOMIC DNA]</scope>
    <source>
        <strain evidence="3 4">NBRC 13261</strain>
    </source>
</reference>
<dbReference type="Pfam" id="PF00106">
    <property type="entry name" value="adh_short"/>
    <property type="match status" value="1"/>
</dbReference>
<dbReference type="PANTHER" id="PTHR44196:SF1">
    <property type="entry name" value="DEHYDROGENASE_REDUCTASE SDR FAMILY MEMBER 7B"/>
    <property type="match status" value="1"/>
</dbReference>
<dbReference type="EMBL" id="BBJU01000001">
    <property type="protein sequence ID" value="GAK68589.1"/>
    <property type="molecule type" value="Genomic_DNA"/>
</dbReference>
<dbReference type="GO" id="GO:0016491">
    <property type="term" value="F:oxidoreductase activity"/>
    <property type="evidence" value="ECO:0007669"/>
    <property type="project" value="UniProtKB-KW"/>
</dbReference>
<keyword evidence="2" id="KW-0560">Oxidoreductase</keyword>
<name>A0A081CPJ3_9HYPH</name>
<evidence type="ECO:0000313" key="4">
    <source>
        <dbReference type="Proteomes" id="UP000028701"/>
    </source>
</evidence>
<proteinExistence type="inferred from homology"/>
<dbReference type="InterPro" id="IPR036291">
    <property type="entry name" value="NAD(P)-bd_dom_sf"/>
</dbReference>
<evidence type="ECO:0000313" key="3">
    <source>
        <dbReference type="EMBL" id="GAK68589.1"/>
    </source>
</evidence>
<dbReference type="Gene3D" id="3.40.50.720">
    <property type="entry name" value="NAD(P)-binding Rossmann-like Domain"/>
    <property type="match status" value="1"/>
</dbReference>
<dbReference type="CDD" id="cd05233">
    <property type="entry name" value="SDR_c"/>
    <property type="match status" value="1"/>
</dbReference>
<dbReference type="PANTHER" id="PTHR44196">
    <property type="entry name" value="DEHYDROGENASE/REDUCTASE SDR FAMILY MEMBER 7B"/>
    <property type="match status" value="1"/>
</dbReference>
<gene>
    <name evidence="3" type="ORF">RRU01S_01_00160</name>
</gene>
<comment type="similarity">
    <text evidence="1">Belongs to the short-chain dehydrogenases/reductases (SDR) family.</text>
</comment>
<comment type="caution">
    <text evidence="3">The sequence shown here is derived from an EMBL/GenBank/DDBJ whole genome shotgun (WGS) entry which is preliminary data.</text>
</comment>
<dbReference type="AlphaFoldDB" id="A0A081CPJ3"/>
<dbReference type="InterPro" id="IPR002347">
    <property type="entry name" value="SDR_fam"/>
</dbReference>
<evidence type="ECO:0000256" key="2">
    <source>
        <dbReference type="ARBA" id="ARBA00023002"/>
    </source>
</evidence>
<dbReference type="Proteomes" id="UP000028701">
    <property type="component" value="Unassembled WGS sequence"/>
</dbReference>
<sequence>MTKMKFSGKIILIVGASSGMGRVLALRLAEERAKIIAIARRQPLLDSLAQEISANGGECFPIAADAMDESAANDVVEAVVGRYGRLDVIYLNAGGAPPLDMRLMTAGGVCSYLRSNYDVVVNFLVPTLKQMVKQGGGHAGHPNSLAGFLGVPLHGPS</sequence>
<organism evidence="3 4">
    <name type="scientific">Agrobacterium rubi TR3 = NBRC 13261</name>
    <dbReference type="NCBI Taxonomy" id="1368415"/>
    <lineage>
        <taxon>Bacteria</taxon>
        <taxon>Pseudomonadati</taxon>
        <taxon>Pseudomonadota</taxon>
        <taxon>Alphaproteobacteria</taxon>
        <taxon>Hyphomicrobiales</taxon>
        <taxon>Rhizobiaceae</taxon>
        <taxon>Rhizobium/Agrobacterium group</taxon>
        <taxon>Agrobacterium</taxon>
    </lineage>
</organism>
<dbReference type="SUPFAM" id="SSF51735">
    <property type="entry name" value="NAD(P)-binding Rossmann-fold domains"/>
    <property type="match status" value="1"/>
</dbReference>
<dbReference type="eggNOG" id="COG4221">
    <property type="taxonomic scope" value="Bacteria"/>
</dbReference>
<dbReference type="GO" id="GO:0016020">
    <property type="term" value="C:membrane"/>
    <property type="evidence" value="ECO:0007669"/>
    <property type="project" value="TreeGrafter"/>
</dbReference>
<evidence type="ECO:0000256" key="1">
    <source>
        <dbReference type="ARBA" id="ARBA00006484"/>
    </source>
</evidence>
<dbReference type="PRINTS" id="PR00081">
    <property type="entry name" value="GDHRDH"/>
</dbReference>
<dbReference type="RefSeq" id="WP_234936016.1">
    <property type="nucleotide sequence ID" value="NZ_BBJU01000001.1"/>
</dbReference>